<evidence type="ECO:0000256" key="6">
    <source>
        <dbReference type="ARBA" id="ARBA00023136"/>
    </source>
</evidence>
<dbReference type="GO" id="GO:0005886">
    <property type="term" value="C:plasma membrane"/>
    <property type="evidence" value="ECO:0007669"/>
    <property type="project" value="UniProtKB-SubCell"/>
</dbReference>
<accession>A0A179VGU2</accession>
<dbReference type="Proteomes" id="UP000186919">
    <property type="component" value="Unassembled WGS sequence"/>
</dbReference>
<keyword evidence="3" id="KW-1003">Cell membrane</keyword>
<evidence type="ECO:0000256" key="4">
    <source>
        <dbReference type="ARBA" id="ARBA00022692"/>
    </source>
</evidence>
<gene>
    <name evidence="8" type="ORF">AWB85_06300</name>
</gene>
<evidence type="ECO:0000313" key="9">
    <source>
        <dbReference type="Proteomes" id="UP000186919"/>
    </source>
</evidence>
<organism evidence="8 9">
    <name type="scientific">Mycobacteroides immunogenum</name>
    <dbReference type="NCBI Taxonomy" id="83262"/>
    <lineage>
        <taxon>Bacteria</taxon>
        <taxon>Bacillati</taxon>
        <taxon>Actinomycetota</taxon>
        <taxon>Actinomycetes</taxon>
        <taxon>Mycobacteriales</taxon>
        <taxon>Mycobacteriaceae</taxon>
        <taxon>Mycobacteroides</taxon>
    </lineage>
</organism>
<keyword evidence="6 7" id="KW-0472">Membrane</keyword>
<evidence type="ECO:0000256" key="7">
    <source>
        <dbReference type="SAM" id="Phobius"/>
    </source>
</evidence>
<evidence type="ECO:0000256" key="1">
    <source>
        <dbReference type="ARBA" id="ARBA00004236"/>
    </source>
</evidence>
<evidence type="ECO:0000313" key="8">
    <source>
        <dbReference type="EMBL" id="OAT70887.1"/>
    </source>
</evidence>
<comment type="similarity">
    <text evidence="2">Belongs to the MmpS family.</text>
</comment>
<sequence>MSRSRHGARGGQILARLWPFAVAVVVISGGTFGVIRIRQMNDMILNPPVTDTIPATVRQINPKDVTYEVFGDLGSTGKVTYANLNSEPVEVSLTSLPWSVSETTMSPAASLSLVSQVDGNSIGCRIIVNGKVLDEQVVNHANAAVSCTVTAA</sequence>
<feature type="transmembrane region" description="Helical" evidence="7">
    <location>
        <begin position="17"/>
        <end position="35"/>
    </location>
</feature>
<keyword evidence="4 7" id="KW-0812">Transmembrane</keyword>
<comment type="subcellular location">
    <subcellularLocation>
        <location evidence="1">Cell membrane</location>
    </subcellularLocation>
</comment>
<dbReference type="RefSeq" id="WP_064628032.1">
    <property type="nucleotide sequence ID" value="NZ_LQYE01000001.1"/>
</dbReference>
<dbReference type="Gene3D" id="2.60.40.2880">
    <property type="entry name" value="MmpS1-5, C-terminal soluble domain"/>
    <property type="match status" value="1"/>
</dbReference>
<protein>
    <recommendedName>
        <fullName evidence="10">Membrane protein mmpS4</fullName>
    </recommendedName>
</protein>
<evidence type="ECO:0008006" key="10">
    <source>
        <dbReference type="Google" id="ProtNLM"/>
    </source>
</evidence>
<name>A0A179VGU2_9MYCO</name>
<dbReference type="AlphaFoldDB" id="A0A179VGU2"/>
<evidence type="ECO:0000256" key="2">
    <source>
        <dbReference type="ARBA" id="ARBA00007531"/>
    </source>
</evidence>
<dbReference type="Pfam" id="PF05423">
    <property type="entry name" value="Mycobact_memb"/>
    <property type="match status" value="1"/>
</dbReference>
<dbReference type="InterPro" id="IPR038468">
    <property type="entry name" value="MmpS_C"/>
</dbReference>
<comment type="caution">
    <text evidence="8">The sequence shown here is derived from an EMBL/GenBank/DDBJ whole genome shotgun (WGS) entry which is preliminary data.</text>
</comment>
<evidence type="ECO:0000256" key="5">
    <source>
        <dbReference type="ARBA" id="ARBA00022989"/>
    </source>
</evidence>
<dbReference type="EMBL" id="LQYE01000001">
    <property type="protein sequence ID" value="OAT70887.1"/>
    <property type="molecule type" value="Genomic_DNA"/>
</dbReference>
<reference evidence="8 9" key="1">
    <citation type="submission" date="2016-01" db="EMBL/GenBank/DDBJ databases">
        <title>Mycobacterium immunogenum strain CD11_6 genome sequencing and assembly.</title>
        <authorList>
            <person name="Kaur G."/>
            <person name="Nair G.R."/>
            <person name="Mayilraj S."/>
        </authorList>
    </citation>
    <scope>NUCLEOTIDE SEQUENCE [LARGE SCALE GENOMIC DNA]</scope>
    <source>
        <strain evidence="8 9">CD11-6</strain>
    </source>
</reference>
<keyword evidence="5 7" id="KW-1133">Transmembrane helix</keyword>
<proteinExistence type="inferred from homology"/>
<evidence type="ECO:0000256" key="3">
    <source>
        <dbReference type="ARBA" id="ARBA00022475"/>
    </source>
</evidence>
<dbReference type="InterPro" id="IPR008693">
    <property type="entry name" value="MmpS"/>
</dbReference>